<dbReference type="Gene3D" id="3.40.720.10">
    <property type="entry name" value="Alkaline Phosphatase, subunit A"/>
    <property type="match status" value="1"/>
</dbReference>
<comment type="cofactor">
    <cofactor evidence="1">
        <name>Ca(2+)</name>
        <dbReference type="ChEBI" id="CHEBI:29108"/>
    </cofactor>
</comment>
<dbReference type="PANTHER" id="PTHR45953">
    <property type="entry name" value="IDURONATE 2-SULFATASE"/>
    <property type="match status" value="1"/>
</dbReference>
<dbReference type="PANTHER" id="PTHR45953:SF1">
    <property type="entry name" value="IDURONATE 2-SULFATASE"/>
    <property type="match status" value="1"/>
</dbReference>
<dbReference type="RefSeq" id="WP_207916071.1">
    <property type="nucleotide sequence ID" value="NZ_SLWK01000014.1"/>
</dbReference>
<gene>
    <name evidence="9" type="ORF">EV194_11441</name>
</gene>
<name>A0A4R2GFI9_9BACT</name>
<keyword evidence="3" id="KW-0479">Metal-binding</keyword>
<evidence type="ECO:0000313" key="9">
    <source>
        <dbReference type="EMBL" id="TCO06059.1"/>
    </source>
</evidence>
<dbReference type="GO" id="GO:0046872">
    <property type="term" value="F:metal ion binding"/>
    <property type="evidence" value="ECO:0007669"/>
    <property type="project" value="UniProtKB-KW"/>
</dbReference>
<evidence type="ECO:0000256" key="5">
    <source>
        <dbReference type="ARBA" id="ARBA00022801"/>
    </source>
</evidence>
<evidence type="ECO:0000256" key="7">
    <source>
        <dbReference type="SAM" id="SignalP"/>
    </source>
</evidence>
<keyword evidence="4 7" id="KW-0732">Signal</keyword>
<evidence type="ECO:0000313" key="10">
    <source>
        <dbReference type="Proteomes" id="UP000295221"/>
    </source>
</evidence>
<feature type="signal peptide" evidence="7">
    <location>
        <begin position="1"/>
        <end position="24"/>
    </location>
</feature>
<dbReference type="InterPro" id="IPR024607">
    <property type="entry name" value="Sulfatase_CS"/>
</dbReference>
<organism evidence="9 10">
    <name type="scientific">Natronoflexus pectinivorans</name>
    <dbReference type="NCBI Taxonomy" id="682526"/>
    <lineage>
        <taxon>Bacteria</taxon>
        <taxon>Pseudomonadati</taxon>
        <taxon>Bacteroidota</taxon>
        <taxon>Bacteroidia</taxon>
        <taxon>Marinilabiliales</taxon>
        <taxon>Marinilabiliaceae</taxon>
        <taxon>Natronoflexus</taxon>
    </lineage>
</organism>
<evidence type="ECO:0000256" key="3">
    <source>
        <dbReference type="ARBA" id="ARBA00022723"/>
    </source>
</evidence>
<dbReference type="GO" id="GO:0004423">
    <property type="term" value="F:iduronate-2-sulfatase activity"/>
    <property type="evidence" value="ECO:0007669"/>
    <property type="project" value="InterPro"/>
</dbReference>
<dbReference type="Proteomes" id="UP000295221">
    <property type="component" value="Unassembled WGS sequence"/>
</dbReference>
<keyword evidence="5" id="KW-0378">Hydrolase</keyword>
<dbReference type="InterPro" id="IPR000917">
    <property type="entry name" value="Sulfatase_N"/>
</dbReference>
<dbReference type="InterPro" id="IPR017850">
    <property type="entry name" value="Alkaline_phosphatase_core_sf"/>
</dbReference>
<reference evidence="9 10" key="1">
    <citation type="submission" date="2019-03" db="EMBL/GenBank/DDBJ databases">
        <title>Genomic Encyclopedia of Type Strains, Phase IV (KMG-IV): sequencing the most valuable type-strain genomes for metagenomic binning, comparative biology and taxonomic classification.</title>
        <authorList>
            <person name="Goeker M."/>
        </authorList>
    </citation>
    <scope>NUCLEOTIDE SEQUENCE [LARGE SCALE GENOMIC DNA]</scope>
    <source>
        <strain evidence="9 10">DSM 24179</strain>
    </source>
</reference>
<dbReference type="Pfam" id="PF00884">
    <property type="entry name" value="Sulfatase"/>
    <property type="match status" value="1"/>
</dbReference>
<evidence type="ECO:0000259" key="8">
    <source>
        <dbReference type="Pfam" id="PF00884"/>
    </source>
</evidence>
<evidence type="ECO:0000256" key="2">
    <source>
        <dbReference type="ARBA" id="ARBA00008779"/>
    </source>
</evidence>
<dbReference type="PROSITE" id="PS00523">
    <property type="entry name" value="SULFATASE_1"/>
    <property type="match status" value="1"/>
</dbReference>
<evidence type="ECO:0000256" key="1">
    <source>
        <dbReference type="ARBA" id="ARBA00001913"/>
    </source>
</evidence>
<dbReference type="EMBL" id="SLWK01000014">
    <property type="protein sequence ID" value="TCO06059.1"/>
    <property type="molecule type" value="Genomic_DNA"/>
</dbReference>
<dbReference type="AlphaFoldDB" id="A0A4R2GFI9"/>
<dbReference type="SUPFAM" id="SSF53649">
    <property type="entry name" value="Alkaline phosphatase-like"/>
    <property type="match status" value="1"/>
</dbReference>
<keyword evidence="10" id="KW-1185">Reference proteome</keyword>
<evidence type="ECO:0000256" key="4">
    <source>
        <dbReference type="ARBA" id="ARBA00022729"/>
    </source>
</evidence>
<dbReference type="InterPro" id="IPR035874">
    <property type="entry name" value="IDS"/>
</dbReference>
<proteinExistence type="inferred from homology"/>
<comment type="caution">
    <text evidence="9">The sequence shown here is derived from an EMBL/GenBank/DDBJ whole genome shotgun (WGS) entry which is preliminary data.</text>
</comment>
<evidence type="ECO:0000256" key="6">
    <source>
        <dbReference type="ARBA" id="ARBA00022837"/>
    </source>
</evidence>
<sequence>MRHIIIPSMLGNALLVALPLQGNAQNENTEKPNVLFIAIDDLKPKMGVYGNEMIQTPNMDRLANMGTVFLENHCQMAICAPSRVSIMTGKRPDYTQVWDLNTQMRDKRPDIITIPQHFMENGYKTLGVGKVYDFRSVNQQQDEHSWSEPYLRTSNEYYDNNQRPMLYWYQNPENRKIAQKYIEKANDKGLSGNDAIQYALQYFKPSVESAEVKDNAYNDGAMTLLALETLAKLATDNEPFFFAVGYQLPHLPFVAPQKYWDLYDREEMPIAPFQEKAKNSPAIAYHNSGELRSYTDIPPLASFSDQPYGIGLPEYKQRELIHGYYASTSYVDAQIGKLLDYLEESGLIENTIVVLWGDHGWHLGDHDLWCKHTNFEQATRSPLIISAPGFQSGVTNSVSEFVDVFPTLCELSGITFPDNLDGVSLVPVLKNPEHQVKEIAVSQYPRRNGDVMGYSIRNNRYRLTYWIGDGFRTTQPYNDSLLIAKEMYDYKKDPLETENVVDLIQYRHAYKKMTNLILDFFESQIAK</sequence>
<protein>
    <submittedName>
        <fullName evidence="9">Arylsulfatase A-like enzyme</fullName>
    </submittedName>
</protein>
<keyword evidence="6" id="KW-0106">Calcium</keyword>
<accession>A0A4R2GFI9</accession>
<feature type="domain" description="Sulfatase N-terminal" evidence="8">
    <location>
        <begin position="32"/>
        <end position="414"/>
    </location>
</feature>
<dbReference type="GO" id="GO:0005737">
    <property type="term" value="C:cytoplasm"/>
    <property type="evidence" value="ECO:0007669"/>
    <property type="project" value="TreeGrafter"/>
</dbReference>
<comment type="similarity">
    <text evidence="2">Belongs to the sulfatase family.</text>
</comment>
<dbReference type="CDD" id="cd16030">
    <property type="entry name" value="iduronate-2-sulfatase"/>
    <property type="match status" value="1"/>
</dbReference>
<feature type="chain" id="PRO_5020996312" evidence="7">
    <location>
        <begin position="25"/>
        <end position="527"/>
    </location>
</feature>